<dbReference type="Proteomes" id="UP000244336">
    <property type="component" value="Chromosome 6"/>
</dbReference>
<dbReference type="AlphaFoldDB" id="A0A2T7D7G1"/>
<accession>A0A2T7D7G1</accession>
<protein>
    <submittedName>
        <fullName evidence="1">Uncharacterized protein</fullName>
    </submittedName>
</protein>
<proteinExistence type="predicted"/>
<gene>
    <name evidence="1" type="ORF">GQ55_6G194600</name>
</gene>
<dbReference type="EMBL" id="CM009754">
    <property type="protein sequence ID" value="PUZ51525.1"/>
    <property type="molecule type" value="Genomic_DNA"/>
</dbReference>
<dbReference type="Gramene" id="PUZ51525">
    <property type="protein sequence ID" value="PUZ51525"/>
    <property type="gene ID" value="GQ55_6G194600"/>
</dbReference>
<reference evidence="1 2" key="1">
    <citation type="submission" date="2018-04" db="EMBL/GenBank/DDBJ databases">
        <title>WGS assembly of Panicum hallii var. hallii HAL2.</title>
        <authorList>
            <person name="Lovell J."/>
            <person name="Jenkins J."/>
            <person name="Lowry D."/>
            <person name="Mamidi S."/>
            <person name="Sreedasyam A."/>
            <person name="Weng X."/>
            <person name="Barry K."/>
            <person name="Bonette J."/>
            <person name="Campitelli B."/>
            <person name="Daum C."/>
            <person name="Gordon S."/>
            <person name="Gould B."/>
            <person name="Lipzen A."/>
            <person name="MacQueen A."/>
            <person name="Palacio-Mejia J."/>
            <person name="Plott C."/>
            <person name="Shakirov E."/>
            <person name="Shu S."/>
            <person name="Yoshinaga Y."/>
            <person name="Zane M."/>
            <person name="Rokhsar D."/>
            <person name="Grimwood J."/>
            <person name="Schmutz J."/>
            <person name="Juenger T."/>
        </authorList>
    </citation>
    <scope>NUCLEOTIDE SEQUENCE [LARGE SCALE GENOMIC DNA]</scope>
    <source>
        <strain evidence="2">cv. HAL2</strain>
    </source>
</reference>
<sequence length="77" mass="8848">MGWRSGEEGNASREVLPWGLNAKHSSAKPNLPLKFRCRGWRHSMGAGAMTVVPSRYFYRLRAPLDSLLNNFRLFNRN</sequence>
<keyword evidence="2" id="KW-1185">Reference proteome</keyword>
<evidence type="ECO:0000313" key="1">
    <source>
        <dbReference type="EMBL" id="PUZ51525.1"/>
    </source>
</evidence>
<name>A0A2T7D7G1_9POAL</name>
<evidence type="ECO:0000313" key="2">
    <source>
        <dbReference type="Proteomes" id="UP000244336"/>
    </source>
</evidence>
<organism evidence="1 2">
    <name type="scientific">Panicum hallii var. hallii</name>
    <dbReference type="NCBI Taxonomy" id="1504633"/>
    <lineage>
        <taxon>Eukaryota</taxon>
        <taxon>Viridiplantae</taxon>
        <taxon>Streptophyta</taxon>
        <taxon>Embryophyta</taxon>
        <taxon>Tracheophyta</taxon>
        <taxon>Spermatophyta</taxon>
        <taxon>Magnoliopsida</taxon>
        <taxon>Liliopsida</taxon>
        <taxon>Poales</taxon>
        <taxon>Poaceae</taxon>
        <taxon>PACMAD clade</taxon>
        <taxon>Panicoideae</taxon>
        <taxon>Panicodae</taxon>
        <taxon>Paniceae</taxon>
        <taxon>Panicinae</taxon>
        <taxon>Panicum</taxon>
        <taxon>Panicum sect. Panicum</taxon>
    </lineage>
</organism>